<dbReference type="EMBL" id="UGGT01000001">
    <property type="protein sequence ID" value="STO21592.1"/>
    <property type="molecule type" value="Genomic_DNA"/>
</dbReference>
<accession>A0A377G9W8</accession>
<feature type="domain" description="DUF5636" evidence="1">
    <location>
        <begin position="30"/>
        <end position="215"/>
    </location>
</feature>
<dbReference type="RefSeq" id="WP_010653863.1">
    <property type="nucleotide sequence ID" value="NZ_JAPHOO010000001.1"/>
</dbReference>
<dbReference type="OrthoDB" id="5648714at2"/>
<dbReference type="Pfam" id="PF18686">
    <property type="entry name" value="DUF5636"/>
    <property type="match status" value="1"/>
</dbReference>
<keyword evidence="3" id="KW-1185">Reference proteome</keyword>
<proteinExistence type="predicted"/>
<evidence type="ECO:0000313" key="2">
    <source>
        <dbReference type="EMBL" id="STO21592.1"/>
    </source>
</evidence>
<gene>
    <name evidence="2" type="ORF">NCTC11370_01660</name>
</gene>
<dbReference type="GeneID" id="93291780"/>
<reference evidence="2 3" key="1">
    <citation type="submission" date="2018-06" db="EMBL/GenBank/DDBJ databases">
        <authorList>
            <consortium name="Pathogen Informatics"/>
            <person name="Doyle S."/>
        </authorList>
    </citation>
    <scope>NUCLEOTIDE SEQUENCE [LARGE SCALE GENOMIC DNA]</scope>
    <source>
        <strain evidence="2 3">NCTC11370</strain>
    </source>
</reference>
<organism evidence="2 3">
    <name type="scientific">Fluoribacter dumoffii</name>
    <dbReference type="NCBI Taxonomy" id="463"/>
    <lineage>
        <taxon>Bacteria</taxon>
        <taxon>Pseudomonadati</taxon>
        <taxon>Pseudomonadota</taxon>
        <taxon>Gammaproteobacteria</taxon>
        <taxon>Legionellales</taxon>
        <taxon>Legionellaceae</taxon>
        <taxon>Fluoribacter</taxon>
    </lineage>
</organism>
<protein>
    <recommendedName>
        <fullName evidence="1">DUF5636 domain-containing protein</fullName>
    </recommendedName>
</protein>
<evidence type="ECO:0000259" key="1">
    <source>
        <dbReference type="Pfam" id="PF18686"/>
    </source>
</evidence>
<evidence type="ECO:0000313" key="3">
    <source>
        <dbReference type="Proteomes" id="UP000254554"/>
    </source>
</evidence>
<dbReference type="InterPro" id="IPR040708">
    <property type="entry name" value="DUF5636"/>
</dbReference>
<name>A0A377G9W8_9GAMM</name>
<sequence>MTVELIRIGAEDTNNYEQDLEDFGYGGLDNSIKEDIIAVWKFLCNEELVLNGLKKFSASYFDFCQKEKKSLRQFFDDWGGNNYFNNPHSAEIDNQFQTSPQFQYPKHTPVLYGELTAELFYNSLLKNGFLSADAGAGPVHGKWTHSIQFFILEEARKAGILRLNSKNISNFIQTISQIKGSFESFSLWNILFDSFDEHIFTYPNNITYALSNPSDPSDAAKYLANKLNSYTEKFNRIGTAEKCYDAYVKRKYLTRLHEASYIFYKDKCALLWFAPKDKPKNSLEHLISKDEQKFEV</sequence>
<dbReference type="AlphaFoldDB" id="A0A377G9W8"/>
<dbReference type="Proteomes" id="UP000254554">
    <property type="component" value="Unassembled WGS sequence"/>
</dbReference>